<dbReference type="AlphaFoldDB" id="A0A8J3YR89"/>
<gene>
    <name evidence="2" type="ORF">Val02_53960</name>
</gene>
<reference evidence="2" key="1">
    <citation type="submission" date="2021-01" db="EMBL/GenBank/DDBJ databases">
        <title>Whole genome shotgun sequence of Virgisporangium aliadipatigenens NBRC 105644.</title>
        <authorList>
            <person name="Komaki H."/>
            <person name="Tamura T."/>
        </authorList>
    </citation>
    <scope>NUCLEOTIDE SEQUENCE</scope>
    <source>
        <strain evidence="2">NBRC 105644</strain>
    </source>
</reference>
<evidence type="ECO:0000256" key="1">
    <source>
        <dbReference type="SAM" id="Phobius"/>
    </source>
</evidence>
<evidence type="ECO:0000313" key="3">
    <source>
        <dbReference type="Proteomes" id="UP000619260"/>
    </source>
</evidence>
<comment type="caution">
    <text evidence="2">The sequence shown here is derived from an EMBL/GenBank/DDBJ whole genome shotgun (WGS) entry which is preliminary data.</text>
</comment>
<protein>
    <submittedName>
        <fullName evidence="2">Uncharacterized protein</fullName>
    </submittedName>
</protein>
<name>A0A8J3YR89_9ACTN</name>
<dbReference type="EMBL" id="BOPF01000021">
    <property type="protein sequence ID" value="GIJ48510.1"/>
    <property type="molecule type" value="Genomic_DNA"/>
</dbReference>
<evidence type="ECO:0000313" key="2">
    <source>
        <dbReference type="EMBL" id="GIJ48510.1"/>
    </source>
</evidence>
<keyword evidence="3" id="KW-1185">Reference proteome</keyword>
<organism evidence="2 3">
    <name type="scientific">Virgisporangium aliadipatigenens</name>
    <dbReference type="NCBI Taxonomy" id="741659"/>
    <lineage>
        <taxon>Bacteria</taxon>
        <taxon>Bacillati</taxon>
        <taxon>Actinomycetota</taxon>
        <taxon>Actinomycetes</taxon>
        <taxon>Micromonosporales</taxon>
        <taxon>Micromonosporaceae</taxon>
        <taxon>Virgisporangium</taxon>
    </lineage>
</organism>
<keyword evidence="1" id="KW-1133">Transmembrane helix</keyword>
<dbReference type="Proteomes" id="UP000619260">
    <property type="component" value="Unassembled WGS sequence"/>
</dbReference>
<keyword evidence="1" id="KW-0812">Transmembrane</keyword>
<feature type="transmembrane region" description="Helical" evidence="1">
    <location>
        <begin position="21"/>
        <end position="38"/>
    </location>
</feature>
<accession>A0A8J3YR89</accession>
<proteinExistence type="predicted"/>
<sequence>MSAAGQDRRRGEGWAEMVKKVLTWGSIAFLIFFIAYRPQSAANVAKSIGSGIMDLAGGIGDFMTSLFN</sequence>
<keyword evidence="1" id="KW-0472">Membrane</keyword>